<accession>J3NXM1</accession>
<feature type="compositionally biased region" description="Low complexity" evidence="1">
    <location>
        <begin position="278"/>
        <end position="298"/>
    </location>
</feature>
<sequence>MTATSSCTIRNWLHQIDGNDYALLDRDSVDERPAKRICIDPLQAHEVTAQSWLPSSPPMPTSTTVPLRVTLKRTTDEMSDAPAAVSAIAPPLALPPRLPSPTKRRTRSTSPLKRTNLRLLQKPVHIKTFAAGDTLPDDIEPLLSHVQQAVNREEVIPSEVREAAVAAEGAGSLRPWHFRSTATPGADALHEALVAIRQDAVAATEGEYHEAGWNNLVHTPLLRHVFPSRVEVGRTGARLVPVMSAVIHNNYVPGKFASTSALLMNRLHGHLGGDSASVAGDSVSGSGEGSNAGSNTAGPSVDGRRSDSKKVDYVACLDVAADTPLSKVLYNVTYNQGVEADILPHVNHVLYAPLQWSPIAVSIETKTEESSRDAMLQLSIWVAAWHNRMDAHRQLIRRELPELWTARTGAEEARIPSTVLFKVVNNSWLLYFACDRGTHIDLLGPFDVGGTQNLKDIYALVAVLLAVRNWMEEGFRDSVAKWFMCEAINRALFGVTDKEESGAQPLEAWTPY</sequence>
<protein>
    <recommendedName>
        <fullName evidence="2">PD-(D/E)XK nuclease-like domain-containing protein</fullName>
    </recommendedName>
</protein>
<reference evidence="4" key="5">
    <citation type="submission" date="2018-04" db="UniProtKB">
        <authorList>
            <consortium name="EnsemblFungi"/>
        </authorList>
    </citation>
    <scope>IDENTIFICATION</scope>
    <source>
        <strain evidence="4">R3-111a-1</strain>
    </source>
</reference>
<proteinExistence type="predicted"/>
<organism evidence="3">
    <name type="scientific">Gaeumannomyces tritici (strain R3-111a-1)</name>
    <name type="common">Wheat and barley take-all root rot fungus</name>
    <name type="synonym">Gaeumannomyces graminis var. tritici</name>
    <dbReference type="NCBI Taxonomy" id="644352"/>
    <lineage>
        <taxon>Eukaryota</taxon>
        <taxon>Fungi</taxon>
        <taxon>Dikarya</taxon>
        <taxon>Ascomycota</taxon>
        <taxon>Pezizomycotina</taxon>
        <taxon>Sordariomycetes</taxon>
        <taxon>Sordariomycetidae</taxon>
        <taxon>Magnaporthales</taxon>
        <taxon>Magnaporthaceae</taxon>
        <taxon>Gaeumannomyces</taxon>
    </lineage>
</organism>
<gene>
    <name evidence="4" type="primary">20346485</name>
    <name evidence="3" type="ORF">GGTG_06027</name>
</gene>
<reference evidence="5" key="1">
    <citation type="submission" date="2010-07" db="EMBL/GenBank/DDBJ databases">
        <title>The genome sequence of Gaeumannomyces graminis var. tritici strain R3-111a-1.</title>
        <authorList>
            <consortium name="The Broad Institute Genome Sequencing Platform"/>
            <person name="Ma L.-J."/>
            <person name="Dead R."/>
            <person name="Young S."/>
            <person name="Zeng Q."/>
            <person name="Koehrsen M."/>
            <person name="Alvarado L."/>
            <person name="Berlin A."/>
            <person name="Chapman S.B."/>
            <person name="Chen Z."/>
            <person name="Freedman E."/>
            <person name="Gellesch M."/>
            <person name="Goldberg J."/>
            <person name="Griggs A."/>
            <person name="Gujja S."/>
            <person name="Heilman E.R."/>
            <person name="Heiman D."/>
            <person name="Hepburn T."/>
            <person name="Howarth C."/>
            <person name="Jen D."/>
            <person name="Larson L."/>
            <person name="Mehta T."/>
            <person name="Neiman D."/>
            <person name="Pearson M."/>
            <person name="Roberts A."/>
            <person name="Saif S."/>
            <person name="Shea T."/>
            <person name="Shenoy N."/>
            <person name="Sisk P."/>
            <person name="Stolte C."/>
            <person name="Sykes S."/>
            <person name="Walk T."/>
            <person name="White J."/>
            <person name="Yandava C."/>
            <person name="Haas B."/>
            <person name="Nusbaum C."/>
            <person name="Birren B."/>
        </authorList>
    </citation>
    <scope>NUCLEOTIDE SEQUENCE [LARGE SCALE GENOMIC DNA]</scope>
    <source>
        <strain evidence="5">R3-111a-1</strain>
    </source>
</reference>
<evidence type="ECO:0000313" key="4">
    <source>
        <dbReference type="EnsemblFungi" id="EJT76103"/>
    </source>
</evidence>
<feature type="region of interest" description="Disordered" evidence="1">
    <location>
        <begin position="278"/>
        <end position="306"/>
    </location>
</feature>
<dbReference type="HOGENOM" id="CLU_532136_0_0_1"/>
<reference evidence="4" key="4">
    <citation type="journal article" date="2015" name="G3 (Bethesda)">
        <title>Genome sequences of three phytopathogenic species of the Magnaporthaceae family of fungi.</title>
        <authorList>
            <person name="Okagaki L.H."/>
            <person name="Nunes C.C."/>
            <person name="Sailsbery J."/>
            <person name="Clay B."/>
            <person name="Brown D."/>
            <person name="John T."/>
            <person name="Oh Y."/>
            <person name="Young N."/>
            <person name="Fitzgerald M."/>
            <person name="Haas B.J."/>
            <person name="Zeng Q."/>
            <person name="Young S."/>
            <person name="Adiconis X."/>
            <person name="Fan L."/>
            <person name="Levin J.Z."/>
            <person name="Mitchell T.K."/>
            <person name="Okubara P.A."/>
            <person name="Farman M.L."/>
            <person name="Kohn L.M."/>
            <person name="Birren B."/>
            <person name="Ma L.-J."/>
            <person name="Dean R.A."/>
        </authorList>
    </citation>
    <scope>NUCLEOTIDE SEQUENCE</scope>
    <source>
        <strain evidence="4">R3-111a-1</strain>
    </source>
</reference>
<dbReference type="AlphaFoldDB" id="J3NXM1"/>
<dbReference type="EMBL" id="GL385397">
    <property type="protein sequence ID" value="EJT76103.1"/>
    <property type="molecule type" value="Genomic_DNA"/>
</dbReference>
<dbReference type="VEuPathDB" id="FungiDB:GGTG_06027"/>
<evidence type="ECO:0000256" key="1">
    <source>
        <dbReference type="SAM" id="MobiDB-lite"/>
    </source>
</evidence>
<dbReference type="STRING" id="644352.J3NXM1"/>
<dbReference type="eggNOG" id="ENOG502SSXD">
    <property type="taxonomic scope" value="Eukaryota"/>
</dbReference>
<dbReference type="InterPro" id="IPR046797">
    <property type="entry name" value="PDDEXK_12"/>
</dbReference>
<dbReference type="GeneID" id="20346485"/>
<dbReference type="EnsemblFungi" id="EJT76103">
    <property type="protein sequence ID" value="EJT76103"/>
    <property type="gene ID" value="GGTG_06027"/>
</dbReference>
<name>J3NXM1_GAET3</name>
<dbReference type="OrthoDB" id="5244165at2759"/>
<feature type="region of interest" description="Disordered" evidence="1">
    <location>
        <begin position="90"/>
        <end position="114"/>
    </location>
</feature>
<dbReference type="Pfam" id="PF20516">
    <property type="entry name" value="PDDEXK_12"/>
    <property type="match status" value="1"/>
</dbReference>
<evidence type="ECO:0000259" key="2">
    <source>
        <dbReference type="Pfam" id="PF20516"/>
    </source>
</evidence>
<evidence type="ECO:0000313" key="3">
    <source>
        <dbReference type="EMBL" id="EJT76103.1"/>
    </source>
</evidence>
<dbReference type="Proteomes" id="UP000006039">
    <property type="component" value="Unassembled WGS sequence"/>
</dbReference>
<evidence type="ECO:0000313" key="5">
    <source>
        <dbReference type="Proteomes" id="UP000006039"/>
    </source>
</evidence>
<dbReference type="RefSeq" id="XP_009222103.1">
    <property type="nucleotide sequence ID" value="XM_009223839.1"/>
</dbReference>
<reference evidence="3" key="2">
    <citation type="submission" date="2010-07" db="EMBL/GenBank/DDBJ databases">
        <authorList>
            <consortium name="The Broad Institute Genome Sequencing Platform"/>
            <consortium name="Broad Institute Genome Sequencing Center for Infectious Disease"/>
            <person name="Ma L.-J."/>
            <person name="Dead R."/>
            <person name="Young S."/>
            <person name="Zeng Q."/>
            <person name="Koehrsen M."/>
            <person name="Alvarado L."/>
            <person name="Berlin A."/>
            <person name="Chapman S.B."/>
            <person name="Chen Z."/>
            <person name="Freedman E."/>
            <person name="Gellesch M."/>
            <person name="Goldberg J."/>
            <person name="Griggs A."/>
            <person name="Gujja S."/>
            <person name="Heilman E.R."/>
            <person name="Heiman D."/>
            <person name="Hepburn T."/>
            <person name="Howarth C."/>
            <person name="Jen D."/>
            <person name="Larson L."/>
            <person name="Mehta T."/>
            <person name="Neiman D."/>
            <person name="Pearson M."/>
            <person name="Roberts A."/>
            <person name="Saif S."/>
            <person name="Shea T."/>
            <person name="Shenoy N."/>
            <person name="Sisk P."/>
            <person name="Stolte C."/>
            <person name="Sykes S."/>
            <person name="Walk T."/>
            <person name="White J."/>
            <person name="Yandava C."/>
            <person name="Haas B."/>
            <person name="Nusbaum C."/>
            <person name="Birren B."/>
        </authorList>
    </citation>
    <scope>NUCLEOTIDE SEQUENCE</scope>
    <source>
        <strain evidence="3">R3-111a-1</strain>
    </source>
</reference>
<feature type="domain" description="PD-(D/E)XK nuclease-like" evidence="2">
    <location>
        <begin position="176"/>
        <end position="476"/>
    </location>
</feature>
<keyword evidence="5" id="KW-1185">Reference proteome</keyword>
<reference evidence="3" key="3">
    <citation type="submission" date="2010-09" db="EMBL/GenBank/DDBJ databases">
        <title>Annotation of Gaeumannomyces graminis var. tritici R3-111a-1.</title>
        <authorList>
            <consortium name="The Broad Institute Genome Sequencing Platform"/>
            <person name="Ma L.-J."/>
            <person name="Dead R."/>
            <person name="Young S.K."/>
            <person name="Zeng Q."/>
            <person name="Gargeya S."/>
            <person name="Fitzgerald M."/>
            <person name="Haas B."/>
            <person name="Abouelleil A."/>
            <person name="Alvarado L."/>
            <person name="Arachchi H.M."/>
            <person name="Berlin A."/>
            <person name="Brown A."/>
            <person name="Chapman S.B."/>
            <person name="Chen Z."/>
            <person name="Dunbar C."/>
            <person name="Freedman E."/>
            <person name="Gearin G."/>
            <person name="Gellesch M."/>
            <person name="Goldberg J."/>
            <person name="Griggs A."/>
            <person name="Gujja S."/>
            <person name="Heiman D."/>
            <person name="Howarth C."/>
            <person name="Larson L."/>
            <person name="Lui A."/>
            <person name="MacDonald P.J.P."/>
            <person name="Mehta T."/>
            <person name="Montmayeur A."/>
            <person name="Murphy C."/>
            <person name="Neiman D."/>
            <person name="Pearson M."/>
            <person name="Priest M."/>
            <person name="Roberts A."/>
            <person name="Saif S."/>
            <person name="Shea T."/>
            <person name="Shenoy N."/>
            <person name="Sisk P."/>
            <person name="Stolte C."/>
            <person name="Sykes S."/>
            <person name="Yandava C."/>
            <person name="Wortman J."/>
            <person name="Nusbaum C."/>
            <person name="Birren B."/>
        </authorList>
    </citation>
    <scope>NUCLEOTIDE SEQUENCE</scope>
    <source>
        <strain evidence="3">R3-111a-1</strain>
    </source>
</reference>